<dbReference type="InterPro" id="IPR014001">
    <property type="entry name" value="Helicase_ATP-bd"/>
</dbReference>
<dbReference type="Gene3D" id="3.40.50.10810">
    <property type="entry name" value="Tandem AAA-ATPase domain"/>
    <property type="match status" value="1"/>
</dbReference>
<feature type="region of interest" description="Disordered" evidence="4">
    <location>
        <begin position="90"/>
        <end position="117"/>
    </location>
</feature>
<dbReference type="InterPro" id="IPR050628">
    <property type="entry name" value="SNF2_RAD54_helicase_TF"/>
</dbReference>
<dbReference type="InterPro" id="IPR049730">
    <property type="entry name" value="SNF2/RAD54-like_C"/>
</dbReference>
<dbReference type="CDD" id="cd18008">
    <property type="entry name" value="DEXDc_SHPRH-like"/>
    <property type="match status" value="1"/>
</dbReference>
<evidence type="ECO:0000259" key="6">
    <source>
        <dbReference type="PROSITE" id="PS51194"/>
    </source>
</evidence>
<dbReference type="AlphaFoldDB" id="A0A364L145"/>
<dbReference type="InterPro" id="IPR038718">
    <property type="entry name" value="SNF2-like_sf"/>
</dbReference>
<keyword evidence="8" id="KW-1185">Reference proteome</keyword>
<evidence type="ECO:0000313" key="7">
    <source>
        <dbReference type="EMBL" id="RAO69533.1"/>
    </source>
</evidence>
<evidence type="ECO:0000256" key="3">
    <source>
        <dbReference type="ARBA" id="ARBA00022840"/>
    </source>
</evidence>
<keyword evidence="3" id="KW-0067">ATP-binding</keyword>
<dbReference type="GO" id="GO:0008094">
    <property type="term" value="F:ATP-dependent activity, acting on DNA"/>
    <property type="evidence" value="ECO:0007669"/>
    <property type="project" value="TreeGrafter"/>
</dbReference>
<dbReference type="Pfam" id="PF00176">
    <property type="entry name" value="SNF2-rel_dom"/>
    <property type="match status" value="1"/>
</dbReference>
<dbReference type="PROSITE" id="PS51194">
    <property type="entry name" value="HELICASE_CTER"/>
    <property type="match status" value="1"/>
</dbReference>
<dbReference type="InterPro" id="IPR001650">
    <property type="entry name" value="Helicase_C-like"/>
</dbReference>
<dbReference type="SMART" id="SM00490">
    <property type="entry name" value="HELICc"/>
    <property type="match status" value="1"/>
</dbReference>
<keyword evidence="1" id="KW-0547">Nucleotide-binding</keyword>
<protein>
    <submittedName>
        <fullName evidence="7">Uncharacterized protein</fullName>
    </submittedName>
</protein>
<dbReference type="Gene3D" id="3.40.50.300">
    <property type="entry name" value="P-loop containing nucleotide triphosphate hydrolases"/>
    <property type="match status" value="1"/>
</dbReference>
<feature type="domain" description="Helicase C-terminal" evidence="6">
    <location>
        <begin position="894"/>
        <end position="1062"/>
    </location>
</feature>
<dbReference type="SUPFAM" id="SSF52540">
    <property type="entry name" value="P-loop containing nucleoside triphosphate hydrolases"/>
    <property type="match status" value="2"/>
</dbReference>
<evidence type="ECO:0000259" key="5">
    <source>
        <dbReference type="PROSITE" id="PS51192"/>
    </source>
</evidence>
<dbReference type="PROSITE" id="PS51192">
    <property type="entry name" value="HELICASE_ATP_BIND_1"/>
    <property type="match status" value="1"/>
</dbReference>
<name>A0A364L145_TALAM</name>
<dbReference type="GO" id="GO:0016787">
    <property type="term" value="F:hydrolase activity"/>
    <property type="evidence" value="ECO:0007669"/>
    <property type="project" value="UniProtKB-KW"/>
</dbReference>
<keyword evidence="2" id="KW-0378">Hydrolase</keyword>
<dbReference type="STRING" id="1196081.A0A364L145"/>
<dbReference type="GO" id="GO:0005634">
    <property type="term" value="C:nucleus"/>
    <property type="evidence" value="ECO:0007669"/>
    <property type="project" value="TreeGrafter"/>
</dbReference>
<dbReference type="EMBL" id="MIKG01000010">
    <property type="protein sequence ID" value="RAO69533.1"/>
    <property type="molecule type" value="Genomic_DNA"/>
</dbReference>
<dbReference type="GO" id="GO:0006281">
    <property type="term" value="P:DNA repair"/>
    <property type="evidence" value="ECO:0007669"/>
    <property type="project" value="TreeGrafter"/>
</dbReference>
<dbReference type="PANTHER" id="PTHR45626:SF52">
    <property type="entry name" value="SINGLE-STRANDED DNA-DEPENDENT ATPASE (EUROFUNG)"/>
    <property type="match status" value="1"/>
</dbReference>
<dbReference type="PANTHER" id="PTHR45626">
    <property type="entry name" value="TRANSCRIPTION TERMINATION FACTOR 2-RELATED"/>
    <property type="match status" value="1"/>
</dbReference>
<dbReference type="InterPro" id="IPR027417">
    <property type="entry name" value="P-loop_NTPase"/>
</dbReference>
<evidence type="ECO:0000256" key="4">
    <source>
        <dbReference type="SAM" id="MobiDB-lite"/>
    </source>
</evidence>
<dbReference type="InterPro" id="IPR000330">
    <property type="entry name" value="SNF2_N"/>
</dbReference>
<feature type="compositionally biased region" description="Basic and acidic residues" evidence="4">
    <location>
        <begin position="60"/>
        <end position="76"/>
    </location>
</feature>
<feature type="region of interest" description="Disordered" evidence="4">
    <location>
        <begin position="1"/>
        <end position="76"/>
    </location>
</feature>
<evidence type="ECO:0000256" key="1">
    <source>
        <dbReference type="ARBA" id="ARBA00022741"/>
    </source>
</evidence>
<accession>A0A364L145</accession>
<dbReference type="OrthoDB" id="448448at2759"/>
<feature type="compositionally biased region" description="Polar residues" evidence="4">
    <location>
        <begin position="9"/>
        <end position="22"/>
    </location>
</feature>
<feature type="compositionally biased region" description="Polar residues" evidence="4">
    <location>
        <begin position="38"/>
        <end position="48"/>
    </location>
</feature>
<dbReference type="GeneID" id="63794761"/>
<comment type="caution">
    <text evidence="7">The sequence shown here is derived from an EMBL/GenBank/DDBJ whole genome shotgun (WGS) entry which is preliminary data.</text>
</comment>
<gene>
    <name evidence="7" type="ORF">BHQ10_005545</name>
</gene>
<proteinExistence type="predicted"/>
<dbReference type="CDD" id="cd18793">
    <property type="entry name" value="SF2_C_SNF"/>
    <property type="match status" value="1"/>
</dbReference>
<feature type="compositionally biased region" description="Basic and acidic residues" evidence="4">
    <location>
        <begin position="90"/>
        <end position="107"/>
    </location>
</feature>
<dbReference type="SMART" id="SM00487">
    <property type="entry name" value="DEXDc"/>
    <property type="match status" value="1"/>
</dbReference>
<dbReference type="Pfam" id="PF00271">
    <property type="entry name" value="Helicase_C"/>
    <property type="match status" value="1"/>
</dbReference>
<evidence type="ECO:0000313" key="8">
    <source>
        <dbReference type="Proteomes" id="UP000249363"/>
    </source>
</evidence>
<feature type="domain" description="Helicase ATP-binding" evidence="5">
    <location>
        <begin position="430"/>
        <end position="620"/>
    </location>
</feature>
<reference evidence="7 8" key="1">
    <citation type="journal article" date="2017" name="Biotechnol. Biofuels">
        <title>Differential beta-glucosidase expression as a function of carbon source availability in Talaromyces amestolkiae: a genomic and proteomic approach.</title>
        <authorList>
            <person name="de Eugenio L.I."/>
            <person name="Mendez-Liter J.A."/>
            <person name="Nieto-Dominguez M."/>
            <person name="Alonso L."/>
            <person name="Gil-Munoz J."/>
            <person name="Barriuso J."/>
            <person name="Prieto A."/>
            <person name="Martinez M.J."/>
        </authorList>
    </citation>
    <scope>NUCLEOTIDE SEQUENCE [LARGE SCALE GENOMIC DNA]</scope>
    <source>
        <strain evidence="7 8">CIB</strain>
    </source>
</reference>
<feature type="compositionally biased region" description="Polar residues" evidence="4">
    <location>
        <begin position="108"/>
        <end position="117"/>
    </location>
</feature>
<dbReference type="RefSeq" id="XP_040734049.1">
    <property type="nucleotide sequence ID" value="XM_040878033.1"/>
</dbReference>
<sequence>MGNPALTPRLQTPSTQPNSDTMSPRRIDVQAEPKPAPNTKNEIQFQFVSSEDISSEEEGSIDRKRNRESKDLTNEHKSLIEDIYNVERREDQPKKRIKTADTEDTMAKSKSQFKMSGNSGLGEYMKEGRHPPETATPVVDLTSEVPTKTTSTDDEIEVTGSVDLSEQIVCYGKIQNAFIQAHQVPKPTANNFFDDYSRDWPPIKLTTRRGPVNRIDVSDPFSHVFGAVDARTAAAICPLLDTPGMNISMTARLELRRRQPDEEVWQPCSAQYRAAINLIGPRKFADMVGKTLGHANVWLDTPSMVDRGMAVYNPHAKLRLAQQNHGSIAGTRSRDMATYEVRTAEEVNDAVMKMFDQLKSTENIPEMEPSPLILTPLLHHQKQALWFMMEKEQDRKYGSKEEENNSLWREVYTANGIKRYREIISGVTVNEEPAQVYGGLLADMMGLGKTLSILSLVVATLPQSRIWEQQPPHNSLVRGIPGIRNTKTTLLVSPLSAVHNWVAQIKEHLSDEAISYYVFHGPSRTKIVEELSQFDLIITTYSTISSELRGRGTKPVNSPLLKMNMFRIVLDEAHVIREQSAQQSQAIFRLNGQRRWSVTGTPVQNRLEDLASVTKFLRLYPYDDKAKFNAHILSRFKIGDSTVFASLRVLVDSFTLRRVKDKINLPPREDKIIMLDFSEKEAKLHEFFRRESDSMMKVIANESKSTMGGRMYHHVLKAMMILRQISAHGKELLDKEDRERMKGLSVQDAIDLEEGEKEDQAWAIDRKAYEMFTLMEESSAAVCAMCNKPLTENNNTESGSPDPKLPMAVMLPCFDVLCLDCFGPMKKGFVMQPETSSEQTRCVKCEGWITMTYSAITPAGLQQYTESQAEAKTNRKRAKLLGEYEGPHTKTLALLEHLQSSAEESASIKDGPPIKSVVFSAWTSHLDLIEIALKDNGLEGFTRIDGTMTLAARKTALNNFAEDNNITILLATIGAGGVGLNLTSASRVYIMEPQYNPAAVAQAVDRVHRLGQTREVTTVQFIMKASIEEKIFEMAKKKQQLAEDSMARGKLDKREVQEARMQAYRSLFR</sequence>
<organism evidence="7 8">
    <name type="scientific">Talaromyces amestolkiae</name>
    <dbReference type="NCBI Taxonomy" id="1196081"/>
    <lineage>
        <taxon>Eukaryota</taxon>
        <taxon>Fungi</taxon>
        <taxon>Dikarya</taxon>
        <taxon>Ascomycota</taxon>
        <taxon>Pezizomycotina</taxon>
        <taxon>Eurotiomycetes</taxon>
        <taxon>Eurotiomycetidae</taxon>
        <taxon>Eurotiales</taxon>
        <taxon>Trichocomaceae</taxon>
        <taxon>Talaromyces</taxon>
        <taxon>Talaromyces sect. Talaromyces</taxon>
    </lineage>
</organism>
<dbReference type="GO" id="GO:0005524">
    <property type="term" value="F:ATP binding"/>
    <property type="evidence" value="ECO:0007669"/>
    <property type="project" value="UniProtKB-KW"/>
</dbReference>
<dbReference type="Proteomes" id="UP000249363">
    <property type="component" value="Unassembled WGS sequence"/>
</dbReference>
<evidence type="ECO:0000256" key="2">
    <source>
        <dbReference type="ARBA" id="ARBA00022801"/>
    </source>
</evidence>